<dbReference type="Proteomes" id="UP000272238">
    <property type="component" value="Unassembled WGS sequence"/>
</dbReference>
<dbReference type="PANTHER" id="PTHR41302">
    <property type="entry name" value="PRESPORE-SPECIFIC TRANSCRIPTIONAL REGULATOR RSFA-RELATED"/>
    <property type="match status" value="1"/>
</dbReference>
<feature type="coiled-coil region" evidence="1">
    <location>
        <begin position="141"/>
        <end position="175"/>
    </location>
</feature>
<gene>
    <name evidence="2" type="ORF">D8M03_14180</name>
</gene>
<dbReference type="InterPro" id="IPR014243">
    <property type="entry name" value="RsfA-like"/>
</dbReference>
<dbReference type="NCBIfam" id="TIGR02894">
    <property type="entry name" value="DNA_bind_RsfA"/>
    <property type="match status" value="1"/>
</dbReference>
<dbReference type="RefSeq" id="WP_121215485.1">
    <property type="nucleotide sequence ID" value="NZ_JAMYWW010000001.1"/>
</dbReference>
<reference evidence="2 3" key="1">
    <citation type="journal article" date="2016" name="Antonie Van Leeuwenhoek">
        <title>Lysinibacillus endophyticus sp. nov., an indole-3-acetic acid producing endophytic bacterium isolated from corn root (Zea mays cv. Xinken-5).</title>
        <authorList>
            <person name="Yu J."/>
            <person name="Guan X."/>
            <person name="Liu C."/>
            <person name="Xiang W."/>
            <person name="Yu Z."/>
            <person name="Liu X."/>
            <person name="Wang G."/>
        </authorList>
    </citation>
    <scope>NUCLEOTIDE SEQUENCE [LARGE SCALE GENOMIC DNA]</scope>
    <source>
        <strain evidence="2 3">DSM 100506</strain>
    </source>
</reference>
<evidence type="ECO:0000313" key="3">
    <source>
        <dbReference type="Proteomes" id="UP000272238"/>
    </source>
</evidence>
<dbReference type="AlphaFoldDB" id="A0A494YXB0"/>
<sequence length="222" mass="25594">MVKVRQDAWLKENDELLAEAVLRHVKEGSTQLNAFEEAGDALNRTAAACGFRWNAVVRRFYEKELAEAKKERKERMRLLGMNGRRRSQPVYLLPGANNQSNEEAKSIPLSALNLDIVIAYLLRLQHQGGNDAEATKWRHIANTATEKVKELEAQLKRLEQENKEIREDYEQFVQIMNRARRLVTLEEDEQRVAPVFKMEKNGNLVANYTTGAIEKENVDVHH</sequence>
<protein>
    <submittedName>
        <fullName evidence="2">RsfA family transcriptional regulator</fullName>
    </submittedName>
</protein>
<evidence type="ECO:0000256" key="1">
    <source>
        <dbReference type="SAM" id="Coils"/>
    </source>
</evidence>
<evidence type="ECO:0000313" key="2">
    <source>
        <dbReference type="EMBL" id="RKQ14331.1"/>
    </source>
</evidence>
<accession>A0A494YXB0</accession>
<name>A0A494YXB0_9BACL</name>
<organism evidence="2 3">
    <name type="scientific">Ureibacillus endophyticus</name>
    <dbReference type="NCBI Taxonomy" id="1978490"/>
    <lineage>
        <taxon>Bacteria</taxon>
        <taxon>Bacillati</taxon>
        <taxon>Bacillota</taxon>
        <taxon>Bacilli</taxon>
        <taxon>Bacillales</taxon>
        <taxon>Caryophanaceae</taxon>
        <taxon>Ureibacillus</taxon>
    </lineage>
</organism>
<comment type="caution">
    <text evidence="2">The sequence shown here is derived from an EMBL/GenBank/DDBJ whole genome shotgun (WGS) entry which is preliminary data.</text>
</comment>
<dbReference type="EMBL" id="RBZN01000045">
    <property type="protein sequence ID" value="RKQ14331.1"/>
    <property type="molecule type" value="Genomic_DNA"/>
</dbReference>
<dbReference type="OrthoDB" id="2845592at2"/>
<keyword evidence="3" id="KW-1185">Reference proteome</keyword>
<dbReference type="PANTHER" id="PTHR41302:SF2">
    <property type="entry name" value="PRESPORE SPECIFIC TRANSCRIPTIONAL ACTIVATOR RSFA"/>
    <property type="match status" value="1"/>
</dbReference>
<keyword evidence="1" id="KW-0175">Coiled coil</keyword>
<proteinExistence type="predicted"/>